<protein>
    <submittedName>
        <fullName evidence="1">2-nitropropane dioxygenase family oxidoreductase</fullName>
    </submittedName>
</protein>
<dbReference type="KEGG" id="aplt:ANPL_00625"/>
<keyword evidence="1" id="KW-0560">Oxidoreductase</keyword>
<dbReference type="PANTHER" id="PTHR32332">
    <property type="entry name" value="2-NITROPROPANE DIOXYGENASE"/>
    <property type="match status" value="1"/>
</dbReference>
<sequence length="495" mass="55446">MCAMVRINGWQSPDKVVDVLFGWGRVARLLKGIKKINVSGREVWPIIEGGKGIGVSNGRSSGAFAAADAVGTFSGASPDFIDSNGEYVPIQYKGKTRRERNRELIEYSIRAGISQAQVAYDLSKGRGRIHMNVLWEMGNVDEVLHGILDGAQGLIHGVTCGAGMPYKVAAFAQQYGIYYYPIVSSVRAFKILWNRSYRKFPHDLLGGVVYEDPWLAGGHNGISNSEAPDQPESPYERVANIRAFMNEVGLSHVVIIMAGGVWHLKEWESWLEDERIGPVAFQFGTRPLVTEESPISMFWKRKLLTLAKGDVYLNRFSPTGFYSSAVKNEFIKELQQRNERQVPFSDECSGEYDTEVVFGVRGRKIYVKSADKEKVEGWMAAGYSAVMKTPSDTVIFVTDEKAREIHADQVGCMGCLSHCKFSNWKDHDDFNTGEKPDPRSFCIQKTLQNIIHQGDCERELMFSGHNAYRFGSDEFYNNGHVPTVAELVDRILSGY</sequence>
<keyword evidence="2" id="KW-1185">Reference proteome</keyword>
<evidence type="ECO:0000313" key="1">
    <source>
        <dbReference type="EMBL" id="QJC27243.1"/>
    </source>
</evidence>
<dbReference type="InterPro" id="IPR013785">
    <property type="entry name" value="Aldolase_TIM"/>
</dbReference>
<dbReference type="Gene3D" id="3.20.20.70">
    <property type="entry name" value="Aldolase class I"/>
    <property type="match status" value="1"/>
</dbReference>
<name>A0A858PXC8_9RICK</name>
<dbReference type="PANTHER" id="PTHR32332:SF18">
    <property type="entry name" value="2-NITROPROPANE DIOXYGENASE"/>
    <property type="match status" value="1"/>
</dbReference>
<dbReference type="SUPFAM" id="SSF51412">
    <property type="entry name" value="Inosine monophosphate dehydrogenase (IMPDH)"/>
    <property type="match status" value="1"/>
</dbReference>
<dbReference type="AlphaFoldDB" id="A0A858PXC8"/>
<organism evidence="1 2">
    <name type="scientific">Anaplasma platys</name>
    <dbReference type="NCBI Taxonomy" id="949"/>
    <lineage>
        <taxon>Bacteria</taxon>
        <taxon>Pseudomonadati</taxon>
        <taxon>Pseudomonadota</taxon>
        <taxon>Alphaproteobacteria</taxon>
        <taxon>Rickettsiales</taxon>
        <taxon>Anaplasmataceae</taxon>
        <taxon>Anaplasma</taxon>
    </lineage>
</organism>
<keyword evidence="1" id="KW-0223">Dioxygenase</keyword>
<dbReference type="GO" id="GO:0051213">
    <property type="term" value="F:dioxygenase activity"/>
    <property type="evidence" value="ECO:0007669"/>
    <property type="project" value="UniProtKB-KW"/>
</dbReference>
<dbReference type="Proteomes" id="UP000500930">
    <property type="component" value="Chromosome"/>
</dbReference>
<gene>
    <name evidence="1" type="ORF">ANPL_00625</name>
</gene>
<accession>A0A858PXC8</accession>
<dbReference type="EMBL" id="CP046391">
    <property type="protein sequence ID" value="QJC27243.1"/>
    <property type="molecule type" value="Genomic_DNA"/>
</dbReference>
<evidence type="ECO:0000313" key="2">
    <source>
        <dbReference type="Proteomes" id="UP000500930"/>
    </source>
</evidence>
<proteinExistence type="predicted"/>
<reference evidence="1 2" key="1">
    <citation type="journal article" date="2020" name="Pathogens">
        <title>First Whole Genome Sequence of Anaplasma platys, an Obligate Intracellular Rickettsial Pathogen of Dogs.</title>
        <authorList>
            <person name="Llanes A."/>
            <person name="Rajeev S."/>
        </authorList>
    </citation>
    <scope>NUCLEOTIDE SEQUENCE [LARGE SCALE GENOMIC DNA]</scope>
    <source>
        <strain evidence="1 2">S3</strain>
    </source>
</reference>
<dbReference type="Pfam" id="PF03060">
    <property type="entry name" value="NMO"/>
    <property type="match status" value="1"/>
</dbReference>